<proteinExistence type="inferred from homology"/>
<dbReference type="InterPro" id="IPR020103">
    <property type="entry name" value="PsdUridine_synth_cat_dom_sf"/>
</dbReference>
<dbReference type="PANTHER" id="PTHR21568:SF0">
    <property type="entry name" value="TRNA PSEUDOURIDINE SYNTHASE PUS10"/>
    <property type="match status" value="1"/>
</dbReference>
<feature type="domain" description="Pus10-like C-terminal" evidence="5">
    <location>
        <begin position="87"/>
        <end position="324"/>
    </location>
</feature>
<gene>
    <name evidence="6" type="ORF">HY544_02905</name>
</gene>
<sequence length="328" mass="36145">MVRAKFGGFSGNQLTEAILSAVSGIEFKSFEAGVHSRDEAKKLSLRRETVSFLESSGHEYVPNGSPDVCILVDAENGFVEAIPQSVFVEGAYNKLKRGIAQTFHYCYKCKGRGCTFCSGKGKLSELSVQEAIDSVLLSAFGSRESRFHGCGREDADVLMLGKGRPFVFEVIEPQKRSLALRPLENIVNSVFLGKVQVHGLKYCKKERVAELKNTEFGKIYSTKCSAKKPVSREALAGLVGKQFHVLQQTPERVEKRRAMKDREKSAQISKAELLASGSFHVEILASHGLYIKEFVSGDNGRTRPSVSSLLGIECHCDELDVLEIVFGK</sequence>
<dbReference type="GO" id="GO:0003723">
    <property type="term" value="F:RNA binding"/>
    <property type="evidence" value="ECO:0007669"/>
    <property type="project" value="InterPro"/>
</dbReference>
<dbReference type="PANTHER" id="PTHR21568">
    <property type="entry name" value="TRNA PSEUDOURIDINE SYNTHASE PUS10"/>
    <property type="match status" value="1"/>
</dbReference>
<dbReference type="InterPro" id="IPR039894">
    <property type="entry name" value="Pus10-like"/>
</dbReference>
<evidence type="ECO:0000259" key="5">
    <source>
        <dbReference type="Pfam" id="PF21238"/>
    </source>
</evidence>
<dbReference type="Pfam" id="PF21238">
    <property type="entry name" value="Pus10_C"/>
    <property type="match status" value="1"/>
</dbReference>
<evidence type="ECO:0000256" key="1">
    <source>
        <dbReference type="ARBA" id="ARBA00009652"/>
    </source>
</evidence>
<dbReference type="Proteomes" id="UP000732298">
    <property type="component" value="Unassembled WGS sequence"/>
</dbReference>
<dbReference type="EMBL" id="JACQPB010000034">
    <property type="protein sequence ID" value="MBI4210429.1"/>
    <property type="molecule type" value="Genomic_DNA"/>
</dbReference>
<protein>
    <recommendedName>
        <fullName evidence="2">tRNA pseudouridine(55) synthase</fullName>
        <ecNumber evidence="2">5.4.99.25</ecNumber>
    </recommendedName>
</protein>
<comment type="similarity">
    <text evidence="1">Belongs to the pseudouridine synthase Pus10 family.</text>
</comment>
<dbReference type="AlphaFoldDB" id="A0A8T3YQJ4"/>
<dbReference type="GO" id="GO:0031119">
    <property type="term" value="P:tRNA pseudouridine synthesis"/>
    <property type="evidence" value="ECO:0007669"/>
    <property type="project" value="TreeGrafter"/>
</dbReference>
<dbReference type="GO" id="GO:0160148">
    <property type="term" value="F:tRNA pseudouridine(55) synthase activity"/>
    <property type="evidence" value="ECO:0007669"/>
    <property type="project" value="UniProtKB-EC"/>
</dbReference>
<keyword evidence="4" id="KW-0413">Isomerase</keyword>
<name>A0A8T3YQJ4_9ARCH</name>
<evidence type="ECO:0000256" key="4">
    <source>
        <dbReference type="ARBA" id="ARBA00023235"/>
    </source>
</evidence>
<accession>A0A8T3YQJ4</accession>
<dbReference type="SUPFAM" id="SSF55120">
    <property type="entry name" value="Pseudouridine synthase"/>
    <property type="match status" value="1"/>
</dbReference>
<organism evidence="6 7">
    <name type="scientific">Candidatus Iainarchaeum sp</name>
    <dbReference type="NCBI Taxonomy" id="3101447"/>
    <lineage>
        <taxon>Archaea</taxon>
        <taxon>Candidatus Iainarchaeota</taxon>
        <taxon>Candidatus Iainarchaeia</taxon>
        <taxon>Candidatus Iainarchaeales</taxon>
        <taxon>Candidatus Iainarchaeaceae</taxon>
        <taxon>Candidatus Iainarchaeum</taxon>
    </lineage>
</organism>
<comment type="caution">
    <text evidence="6">The sequence shown here is derived from an EMBL/GenBank/DDBJ whole genome shotgun (WGS) entry which is preliminary data.</text>
</comment>
<dbReference type="Gene3D" id="3.30.70.2510">
    <property type="match status" value="1"/>
</dbReference>
<dbReference type="InterPro" id="IPR048741">
    <property type="entry name" value="Pus10-like_C"/>
</dbReference>
<keyword evidence="3" id="KW-0819">tRNA processing</keyword>
<dbReference type="EC" id="5.4.99.25" evidence="2"/>
<reference evidence="6" key="1">
    <citation type="submission" date="2020-07" db="EMBL/GenBank/DDBJ databases">
        <title>Huge and variable diversity of episymbiotic CPR bacteria and DPANN archaea in groundwater ecosystems.</title>
        <authorList>
            <person name="He C.Y."/>
            <person name="Keren R."/>
            <person name="Whittaker M."/>
            <person name="Farag I.F."/>
            <person name="Doudna J."/>
            <person name="Cate J.H.D."/>
            <person name="Banfield J.F."/>
        </authorList>
    </citation>
    <scope>NUCLEOTIDE SEQUENCE</scope>
    <source>
        <strain evidence="6">NC_groundwater_1296_Ag_S-0.2um_52_80</strain>
    </source>
</reference>
<evidence type="ECO:0000313" key="6">
    <source>
        <dbReference type="EMBL" id="MBI4210429.1"/>
    </source>
</evidence>
<dbReference type="Gene3D" id="3.30.70.3190">
    <property type="match status" value="1"/>
</dbReference>
<evidence type="ECO:0000313" key="7">
    <source>
        <dbReference type="Proteomes" id="UP000732298"/>
    </source>
</evidence>
<evidence type="ECO:0000256" key="2">
    <source>
        <dbReference type="ARBA" id="ARBA00012787"/>
    </source>
</evidence>
<dbReference type="NCBIfam" id="TIGR01213">
    <property type="entry name" value="pseudo_Pus10arc"/>
    <property type="match status" value="1"/>
</dbReference>
<evidence type="ECO:0000256" key="3">
    <source>
        <dbReference type="ARBA" id="ARBA00022694"/>
    </source>
</evidence>
<dbReference type="FunFam" id="3.30.70.2510:FF:000001">
    <property type="entry name" value="tRNA pseudouridine synthase Pus10"/>
    <property type="match status" value="1"/>
</dbReference>